<dbReference type="Pfam" id="PF04397">
    <property type="entry name" value="LytTR"/>
    <property type="match status" value="1"/>
</dbReference>
<dbReference type="PATRIC" id="fig|1134806.3.peg.2185"/>
<dbReference type="Proteomes" id="UP000006403">
    <property type="component" value="Unassembled WGS sequence"/>
</dbReference>
<gene>
    <name evidence="8" type="ORF">HMPREF1348_02285</name>
</gene>
<protein>
    <submittedName>
        <fullName evidence="8">LytTr DNA-binding domain protein</fullName>
    </submittedName>
</protein>
<dbReference type="InterPro" id="IPR011006">
    <property type="entry name" value="CheY-like_superfamily"/>
</dbReference>
<dbReference type="Gene3D" id="3.40.50.2300">
    <property type="match status" value="1"/>
</dbReference>
<evidence type="ECO:0000256" key="1">
    <source>
        <dbReference type="ARBA" id="ARBA00022490"/>
    </source>
</evidence>
<dbReference type="SUPFAM" id="SSF52172">
    <property type="entry name" value="CheY-like"/>
    <property type="match status" value="1"/>
</dbReference>
<evidence type="ECO:0000256" key="2">
    <source>
        <dbReference type="ARBA" id="ARBA00023012"/>
    </source>
</evidence>
<dbReference type="HOGENOM" id="CLU_000445_14_6_9"/>
<feature type="domain" description="HTH LytTR-type" evidence="7">
    <location>
        <begin position="152"/>
        <end position="253"/>
    </location>
</feature>
<evidence type="ECO:0000256" key="4">
    <source>
        <dbReference type="ARBA" id="ARBA00037164"/>
    </source>
</evidence>
<dbReference type="PANTHER" id="PTHR37299:SF3">
    <property type="entry name" value="STAGE 0 SPORULATION PROTEIN A HOMOLOG"/>
    <property type="match status" value="1"/>
</dbReference>
<dbReference type="PROSITE" id="PS50110">
    <property type="entry name" value="RESPONSE_REGULATORY"/>
    <property type="match status" value="1"/>
</dbReference>
<comment type="function">
    <text evidence="4">Required for high-level post-exponential phase expression of a series of secreted proteins.</text>
</comment>
<dbReference type="GO" id="GO:0000156">
    <property type="term" value="F:phosphorelay response regulator activity"/>
    <property type="evidence" value="ECO:0007669"/>
    <property type="project" value="InterPro"/>
</dbReference>
<proteinExistence type="predicted"/>
<evidence type="ECO:0000256" key="5">
    <source>
        <dbReference type="PROSITE-ProRule" id="PRU00169"/>
    </source>
</evidence>
<dbReference type="AlphaFoldDB" id="J6YSQ6"/>
<organism evidence="8 9">
    <name type="scientific">Enterococcus faecium 505</name>
    <dbReference type="NCBI Taxonomy" id="1134806"/>
    <lineage>
        <taxon>Bacteria</taxon>
        <taxon>Bacillati</taxon>
        <taxon>Bacillota</taxon>
        <taxon>Bacilli</taxon>
        <taxon>Lactobacillales</taxon>
        <taxon>Enterococcaceae</taxon>
        <taxon>Enterococcus</taxon>
    </lineage>
</organism>
<feature type="modified residue" description="4-aspartylphosphate" evidence="5">
    <location>
        <position position="68"/>
    </location>
</feature>
<dbReference type="InterPro" id="IPR007492">
    <property type="entry name" value="LytTR_DNA-bd_dom"/>
</dbReference>
<keyword evidence="3" id="KW-0010">Activator</keyword>
<evidence type="ECO:0000259" key="7">
    <source>
        <dbReference type="PROSITE" id="PS50930"/>
    </source>
</evidence>
<dbReference type="SMART" id="SM00448">
    <property type="entry name" value="REC"/>
    <property type="match status" value="1"/>
</dbReference>
<evidence type="ECO:0000259" key="6">
    <source>
        <dbReference type="PROSITE" id="PS50110"/>
    </source>
</evidence>
<feature type="domain" description="Response regulatory" evidence="6">
    <location>
        <begin position="10"/>
        <end position="134"/>
    </location>
</feature>
<dbReference type="Pfam" id="PF00072">
    <property type="entry name" value="Response_reg"/>
    <property type="match status" value="1"/>
</dbReference>
<evidence type="ECO:0000313" key="9">
    <source>
        <dbReference type="Proteomes" id="UP000006403"/>
    </source>
</evidence>
<dbReference type="GO" id="GO:0003677">
    <property type="term" value="F:DNA binding"/>
    <property type="evidence" value="ECO:0007669"/>
    <property type="project" value="UniProtKB-KW"/>
</dbReference>
<dbReference type="CDD" id="cd17533">
    <property type="entry name" value="REC_LytTR_AgrA-like"/>
    <property type="match status" value="1"/>
</dbReference>
<evidence type="ECO:0000313" key="8">
    <source>
        <dbReference type="EMBL" id="EJY43779.1"/>
    </source>
</evidence>
<keyword evidence="8" id="KW-0238">DNA-binding</keyword>
<dbReference type="InterPro" id="IPR001789">
    <property type="entry name" value="Sig_transdc_resp-reg_receiver"/>
</dbReference>
<keyword evidence="2" id="KW-0902">Two-component regulatory system</keyword>
<dbReference type="InterPro" id="IPR046947">
    <property type="entry name" value="LytR-like"/>
</dbReference>
<keyword evidence="5" id="KW-0597">Phosphoprotein</keyword>
<dbReference type="PANTHER" id="PTHR37299">
    <property type="entry name" value="TRANSCRIPTIONAL REGULATOR-RELATED"/>
    <property type="match status" value="1"/>
</dbReference>
<sequence>MREGGFMSYPIILCEDQIIQLNQLERIIDNFILFHDEVFKIVLKTQSPLEVKKYLKQFRPKQGIYFLDIDLNHEVNGIELAEVIRKYDVQAKIIFTTTHDEMLPVTIKRRVETLGFVTKDQTLDEYRNEIVELLLLAQERIDATKQVTNQAFVFSIGSQTFTFDINDIYFVEASKLPHRLSLCTKDGQYEFYGRISELEKKYPMLTRISRACLVNIFNVKEIDFKKRSLYFDSELARNFTLGKAQKIKEKLKESTV</sequence>
<keyword evidence="1" id="KW-0963">Cytoplasm</keyword>
<dbReference type="EMBL" id="AMBL01000075">
    <property type="protein sequence ID" value="EJY43779.1"/>
    <property type="molecule type" value="Genomic_DNA"/>
</dbReference>
<name>J6YSQ6_ENTFC</name>
<accession>J6YSQ6</accession>
<comment type="caution">
    <text evidence="8">The sequence shown here is derived from an EMBL/GenBank/DDBJ whole genome shotgun (WGS) entry which is preliminary data.</text>
</comment>
<reference evidence="8 9" key="1">
    <citation type="submission" date="2012-04" db="EMBL/GenBank/DDBJ databases">
        <authorList>
            <person name="Weinstock G."/>
            <person name="Sodergren E."/>
            <person name="Lobos E.A."/>
            <person name="Fulton L."/>
            <person name="Fulton R."/>
            <person name="Courtney L."/>
            <person name="Fronick C."/>
            <person name="O'Laughlin M."/>
            <person name="Godfrey J."/>
            <person name="Wilson R.M."/>
            <person name="Miner T."/>
            <person name="Farmer C."/>
            <person name="Delehaunty K."/>
            <person name="Cordes M."/>
            <person name="Minx P."/>
            <person name="Tomlinson C."/>
            <person name="Chen J."/>
            <person name="Wollam A."/>
            <person name="Pepin K.H."/>
            <person name="Bhonagiri V."/>
            <person name="Zhang X."/>
            <person name="Suruliraj S."/>
            <person name="Warren W."/>
            <person name="Mitreva M."/>
            <person name="Mardis E.R."/>
            <person name="Wilson R.K."/>
        </authorList>
    </citation>
    <scope>NUCLEOTIDE SEQUENCE [LARGE SCALE GENOMIC DNA]</scope>
    <source>
        <strain evidence="8 9">505</strain>
    </source>
</reference>
<dbReference type="PROSITE" id="PS50930">
    <property type="entry name" value="HTH_LYTTR"/>
    <property type="match status" value="1"/>
</dbReference>
<dbReference type="SMART" id="SM00850">
    <property type="entry name" value="LytTR"/>
    <property type="match status" value="1"/>
</dbReference>
<dbReference type="Gene3D" id="2.40.50.1020">
    <property type="entry name" value="LytTr DNA-binding domain"/>
    <property type="match status" value="1"/>
</dbReference>
<evidence type="ECO:0000256" key="3">
    <source>
        <dbReference type="ARBA" id="ARBA00023159"/>
    </source>
</evidence>